<dbReference type="Proteomes" id="UP001164929">
    <property type="component" value="Chromosome 2"/>
</dbReference>
<accession>A0AAD6WB25</accession>
<comment type="caution">
    <text evidence="1">The sequence shown here is derived from an EMBL/GenBank/DDBJ whole genome shotgun (WGS) entry which is preliminary data.</text>
</comment>
<sequence length="58" mass="6534">MVFRKGPVIMILFEYSSSPFEDSTAIRHKTSPLAHLLVTGQEINAMHLGPLEPRGQRK</sequence>
<evidence type="ECO:0000313" key="2">
    <source>
        <dbReference type="Proteomes" id="UP001164929"/>
    </source>
</evidence>
<reference evidence="1" key="1">
    <citation type="journal article" date="2023" name="Mol. Ecol. Resour.">
        <title>Chromosome-level genome assembly of a triploid poplar Populus alba 'Berolinensis'.</title>
        <authorList>
            <person name="Chen S."/>
            <person name="Yu Y."/>
            <person name="Wang X."/>
            <person name="Wang S."/>
            <person name="Zhang T."/>
            <person name="Zhou Y."/>
            <person name="He R."/>
            <person name="Meng N."/>
            <person name="Wang Y."/>
            <person name="Liu W."/>
            <person name="Liu Z."/>
            <person name="Liu J."/>
            <person name="Guo Q."/>
            <person name="Huang H."/>
            <person name="Sederoff R.R."/>
            <person name="Wang G."/>
            <person name="Qu G."/>
            <person name="Chen S."/>
        </authorList>
    </citation>
    <scope>NUCLEOTIDE SEQUENCE</scope>
    <source>
        <strain evidence="1">SC-2020</strain>
    </source>
</reference>
<keyword evidence="2" id="KW-1185">Reference proteome</keyword>
<organism evidence="1 2">
    <name type="scientific">Populus alba x Populus x berolinensis</name>
    <dbReference type="NCBI Taxonomy" id="444605"/>
    <lineage>
        <taxon>Eukaryota</taxon>
        <taxon>Viridiplantae</taxon>
        <taxon>Streptophyta</taxon>
        <taxon>Embryophyta</taxon>
        <taxon>Tracheophyta</taxon>
        <taxon>Spermatophyta</taxon>
        <taxon>Magnoliopsida</taxon>
        <taxon>eudicotyledons</taxon>
        <taxon>Gunneridae</taxon>
        <taxon>Pentapetalae</taxon>
        <taxon>rosids</taxon>
        <taxon>fabids</taxon>
        <taxon>Malpighiales</taxon>
        <taxon>Salicaceae</taxon>
        <taxon>Saliceae</taxon>
        <taxon>Populus</taxon>
    </lineage>
</organism>
<name>A0AAD6WB25_9ROSI</name>
<dbReference type="AlphaFoldDB" id="A0AAD6WB25"/>
<gene>
    <name evidence="1" type="ORF">NC653_005499</name>
</gene>
<protein>
    <submittedName>
        <fullName evidence="1">Uncharacterized protein</fullName>
    </submittedName>
</protein>
<proteinExistence type="predicted"/>
<dbReference type="EMBL" id="JAQIZT010000002">
    <property type="protein sequence ID" value="KAJ7006158.1"/>
    <property type="molecule type" value="Genomic_DNA"/>
</dbReference>
<evidence type="ECO:0000313" key="1">
    <source>
        <dbReference type="EMBL" id="KAJ7006158.1"/>
    </source>
</evidence>